<feature type="domain" description="N-acetyltransferase" evidence="3">
    <location>
        <begin position="47"/>
        <end position="213"/>
    </location>
</feature>
<name>A0A1Q9DHM3_SYMMI</name>
<dbReference type="InterPro" id="IPR016181">
    <property type="entry name" value="Acyl_CoA_acyltransferase"/>
</dbReference>
<dbReference type="PANTHER" id="PTHR13774:SF17">
    <property type="entry name" value="PHENAZINE BIOSYNTHESIS-LIKE DOMAIN-CONTAINING PROTEIN"/>
    <property type="match status" value="1"/>
</dbReference>
<dbReference type="PROSITE" id="PS51186">
    <property type="entry name" value="GNAT"/>
    <property type="match status" value="1"/>
</dbReference>
<reference evidence="4 5" key="1">
    <citation type="submission" date="2016-02" db="EMBL/GenBank/DDBJ databases">
        <title>Genome analysis of coral dinoflagellate symbionts highlights evolutionary adaptations to a symbiotic lifestyle.</title>
        <authorList>
            <person name="Aranda M."/>
            <person name="Li Y."/>
            <person name="Liew Y.J."/>
            <person name="Baumgarten S."/>
            <person name="Simakov O."/>
            <person name="Wilson M."/>
            <person name="Piel J."/>
            <person name="Ashoor H."/>
            <person name="Bougouffa S."/>
            <person name="Bajic V.B."/>
            <person name="Ryu T."/>
            <person name="Ravasi T."/>
            <person name="Bayer T."/>
            <person name="Micklem G."/>
            <person name="Kim H."/>
            <person name="Bhak J."/>
            <person name="Lajeunesse T.C."/>
            <person name="Voolstra C.R."/>
        </authorList>
    </citation>
    <scope>NUCLEOTIDE SEQUENCE [LARGE SCALE GENOMIC DNA]</scope>
    <source>
        <strain evidence="4 5">CCMP2467</strain>
    </source>
</reference>
<dbReference type="GO" id="GO:0005737">
    <property type="term" value="C:cytoplasm"/>
    <property type="evidence" value="ECO:0007669"/>
    <property type="project" value="TreeGrafter"/>
</dbReference>
<dbReference type="Proteomes" id="UP000186817">
    <property type="component" value="Unassembled WGS sequence"/>
</dbReference>
<dbReference type="Gene3D" id="3.10.310.10">
    <property type="entry name" value="Diaminopimelate Epimerase, Chain A, domain 1"/>
    <property type="match status" value="2"/>
</dbReference>
<organism evidence="4 5">
    <name type="scientific">Symbiodinium microadriaticum</name>
    <name type="common">Dinoflagellate</name>
    <name type="synonym">Zooxanthella microadriatica</name>
    <dbReference type="NCBI Taxonomy" id="2951"/>
    <lineage>
        <taxon>Eukaryota</taxon>
        <taxon>Sar</taxon>
        <taxon>Alveolata</taxon>
        <taxon>Dinophyceae</taxon>
        <taxon>Suessiales</taxon>
        <taxon>Symbiodiniaceae</taxon>
        <taxon>Symbiodinium</taxon>
    </lineage>
</organism>
<evidence type="ECO:0000313" key="4">
    <source>
        <dbReference type="EMBL" id="OLP94684.1"/>
    </source>
</evidence>
<dbReference type="InterPro" id="IPR000182">
    <property type="entry name" value="GNAT_dom"/>
</dbReference>
<proteinExistence type="inferred from homology"/>
<dbReference type="Pfam" id="PF02567">
    <property type="entry name" value="PhzC-PhzF"/>
    <property type="match status" value="1"/>
</dbReference>
<dbReference type="SUPFAM" id="SSF55729">
    <property type="entry name" value="Acyl-CoA N-acyltransferases (Nat)"/>
    <property type="match status" value="1"/>
</dbReference>
<dbReference type="AlphaFoldDB" id="A0A1Q9DHM3"/>
<dbReference type="GO" id="GO:0016853">
    <property type="term" value="F:isomerase activity"/>
    <property type="evidence" value="ECO:0007669"/>
    <property type="project" value="UniProtKB-KW"/>
</dbReference>
<dbReference type="OMA" id="MIQVDAF"/>
<dbReference type="PANTHER" id="PTHR13774">
    <property type="entry name" value="PHENAZINE BIOSYNTHESIS PROTEIN"/>
    <property type="match status" value="1"/>
</dbReference>
<protein>
    <submittedName>
        <fullName evidence="4">Putative isomerase</fullName>
    </submittedName>
</protein>
<evidence type="ECO:0000256" key="1">
    <source>
        <dbReference type="ARBA" id="ARBA00008270"/>
    </source>
</evidence>
<dbReference type="SUPFAM" id="SSF54506">
    <property type="entry name" value="Diaminopimelate epimerase-like"/>
    <property type="match status" value="1"/>
</dbReference>
<keyword evidence="2 4" id="KW-0413">Isomerase</keyword>
<evidence type="ECO:0000313" key="5">
    <source>
        <dbReference type="Proteomes" id="UP000186817"/>
    </source>
</evidence>
<dbReference type="EMBL" id="LSRX01000533">
    <property type="protein sequence ID" value="OLP94684.1"/>
    <property type="molecule type" value="Genomic_DNA"/>
</dbReference>
<evidence type="ECO:0000256" key="2">
    <source>
        <dbReference type="ARBA" id="ARBA00023235"/>
    </source>
</evidence>
<dbReference type="GO" id="GO:0016747">
    <property type="term" value="F:acyltransferase activity, transferring groups other than amino-acyl groups"/>
    <property type="evidence" value="ECO:0007669"/>
    <property type="project" value="InterPro"/>
</dbReference>
<dbReference type="InterPro" id="IPR003719">
    <property type="entry name" value="Phenazine_PhzF-like"/>
</dbReference>
<keyword evidence="5" id="KW-1185">Reference proteome</keyword>
<comment type="caution">
    <text evidence="4">The sequence shown here is derived from an EMBL/GenBank/DDBJ whole genome shotgun (WGS) entry which is preliminary data.</text>
</comment>
<dbReference type="Gene3D" id="3.40.630.30">
    <property type="match status" value="1"/>
</dbReference>
<dbReference type="NCBIfam" id="TIGR00654">
    <property type="entry name" value="PhzF_family"/>
    <property type="match status" value="1"/>
</dbReference>
<comment type="similarity">
    <text evidence="1">Belongs to the PhzF family.</text>
</comment>
<evidence type="ECO:0000259" key="3">
    <source>
        <dbReference type="PROSITE" id="PS51186"/>
    </source>
</evidence>
<sequence>MAAALSLLNSAYGKEAELSGLGPRLISQKQPAMDRELGPLPRWPTALAFRRVRKEDLEACASLEAASYPADEAASPENLALRQRVANDFFWGAFEKSNGSLVGFVCGTCAAGTSLTHESMEKHVPGGELLCVHSVVVQKHLRRKGVASAMLRGYLRAVAALHAAPGSSPPRACALIAKAGLVSLYVNAGFQLVGLSPVVHGADPWFELQVRDIVRTASGEHMIQCDAFAAVPCTGNSAAVVFSHRGGDASWMQKVAMENNLAETAFVELLSIESESNEEAHRFAIRWFTPTCEVDLCGHATLGAAHALWTTGRASKRRRIDFESKASGTLSCSMTDTGWIQMDFPADMPKMADASVDGSMPTADALGKALGLSGSDVLAIGRGKFDILCELSPTAFDRIKPDQSALACFECRGVCVTTQGCEGSSDAERAAAAAAGSVVDFRSRFFGPRAGIPEDPVTGSAHCMLGPYWMQKLGRRSNGANSAGQVIGFQASPRGGVVKCEVRGNGRVVLSGPAVTTLEGMMYCN</sequence>
<gene>
    <name evidence="4" type="ORF">AK812_SmicGene23281</name>
</gene>
<dbReference type="OrthoDB" id="75169at2759"/>
<accession>A0A1Q9DHM3</accession>